<dbReference type="EMBL" id="CP021056">
    <property type="protein sequence ID" value="QXE22948.1"/>
    <property type="molecule type" value="Genomic_DNA"/>
</dbReference>
<evidence type="ECO:0000313" key="1">
    <source>
        <dbReference type="EMBL" id="QXE22948.1"/>
    </source>
</evidence>
<dbReference type="KEGG" id="rsin:B6N60_01635"/>
<name>A0A975Y497_9NOST</name>
<gene>
    <name evidence="1" type="ORF">B6N60_01635</name>
</gene>
<keyword evidence="2" id="KW-1185">Reference proteome</keyword>
<reference evidence="1" key="1">
    <citation type="submission" date="2017-04" db="EMBL/GenBank/DDBJ databases">
        <title>Genome deletions in a multicellular cyanobacterial endosymbiont for morphological adaptation in marine diatoms.</title>
        <authorList>
            <person name="Wang Y."/>
            <person name="Gao H."/>
            <person name="Li R."/>
            <person name="Xu X."/>
        </authorList>
    </citation>
    <scope>NUCLEOTIDE SEQUENCE</scope>
    <source>
        <strain evidence="1">FACHB 800</strain>
    </source>
</reference>
<sequence>MQQKIRDELRLLAKGTPRFFATLRLCAKQKSSHSSATPKIFMLLQFFIFNWYEA</sequence>
<dbReference type="Proteomes" id="UP000683511">
    <property type="component" value="Chromosome"/>
</dbReference>
<organism evidence="1 2">
    <name type="scientific">Richelia sinica FACHB-800</name>
    <dbReference type="NCBI Taxonomy" id="1357546"/>
    <lineage>
        <taxon>Bacteria</taxon>
        <taxon>Bacillati</taxon>
        <taxon>Cyanobacteriota</taxon>
        <taxon>Cyanophyceae</taxon>
        <taxon>Nostocales</taxon>
        <taxon>Nostocaceae</taxon>
        <taxon>Richelia</taxon>
    </lineage>
</organism>
<proteinExistence type="predicted"/>
<accession>A0A975Y497</accession>
<evidence type="ECO:0000313" key="2">
    <source>
        <dbReference type="Proteomes" id="UP000683511"/>
    </source>
</evidence>
<protein>
    <submittedName>
        <fullName evidence="1">Uncharacterized protein</fullName>
    </submittedName>
</protein>
<dbReference type="AlphaFoldDB" id="A0A975Y497"/>